<evidence type="ECO:0000259" key="3">
    <source>
        <dbReference type="PROSITE" id="PS50965"/>
    </source>
</evidence>
<evidence type="ECO:0000313" key="5">
    <source>
        <dbReference type="Proteomes" id="UP000308705"/>
    </source>
</evidence>
<reference evidence="4 5" key="1">
    <citation type="submission" date="2019-04" db="EMBL/GenBank/DDBJ databases">
        <title>Herbidospora sp. NEAU-GS14.nov., a novel actinomycete isolated from soil.</title>
        <authorList>
            <person name="Han L."/>
        </authorList>
    </citation>
    <scope>NUCLEOTIDE SEQUENCE [LARGE SCALE GENOMIC DNA]</scope>
    <source>
        <strain evidence="4 5">NEAU-GS14</strain>
    </source>
</reference>
<dbReference type="AlphaFoldDB" id="A0A4U3MDR2"/>
<feature type="domain" description="NERD" evidence="3">
    <location>
        <begin position="153"/>
        <end position="268"/>
    </location>
</feature>
<protein>
    <submittedName>
        <fullName evidence="4">NERD domain-containing protein</fullName>
    </submittedName>
</protein>
<feature type="region of interest" description="Disordered" evidence="1">
    <location>
        <begin position="57"/>
        <end position="83"/>
    </location>
</feature>
<evidence type="ECO:0000256" key="2">
    <source>
        <dbReference type="SAM" id="Phobius"/>
    </source>
</evidence>
<dbReference type="InterPro" id="IPR011528">
    <property type="entry name" value="NERD"/>
</dbReference>
<proteinExistence type="predicted"/>
<keyword evidence="2" id="KW-0812">Transmembrane</keyword>
<dbReference type="EMBL" id="SZQA01000016">
    <property type="protein sequence ID" value="TKK87325.1"/>
    <property type="molecule type" value="Genomic_DNA"/>
</dbReference>
<keyword evidence="5" id="KW-1185">Reference proteome</keyword>
<comment type="caution">
    <text evidence="4">The sequence shown here is derived from an EMBL/GenBank/DDBJ whole genome shotgun (WGS) entry which is preliminary data.</text>
</comment>
<accession>A0A4U3MDR2</accession>
<organism evidence="4 5">
    <name type="scientific">Herbidospora galbida</name>
    <dbReference type="NCBI Taxonomy" id="2575442"/>
    <lineage>
        <taxon>Bacteria</taxon>
        <taxon>Bacillati</taxon>
        <taxon>Actinomycetota</taxon>
        <taxon>Actinomycetes</taxon>
        <taxon>Streptosporangiales</taxon>
        <taxon>Streptosporangiaceae</taxon>
        <taxon>Herbidospora</taxon>
    </lineage>
</organism>
<dbReference type="OrthoDB" id="4246706at2"/>
<dbReference type="PROSITE" id="PS50965">
    <property type="entry name" value="NERD"/>
    <property type="match status" value="1"/>
</dbReference>
<dbReference type="Proteomes" id="UP000308705">
    <property type="component" value="Unassembled WGS sequence"/>
</dbReference>
<gene>
    <name evidence="4" type="ORF">FDA94_17615</name>
</gene>
<sequence>MNAGHCRKISRDDALYQHARISKCWPQKYEPGSTRQQLGASTTVCYVDSRLAPEEGHDASPIWVSDREERPPTRPDTPASTYAPVERASLRSTLQQPRYQDLVRRAAISVAVGIVTGLLFGSVRTGLVFLVLTAIGLTVYRARTSSSVPAWRRPSVAERRTEAQLKKLERGGYRTLHARSIPGSDAQIDHLVVGPTGVYAVDSEKWDRRLPVRVQSHRKLFHGPFNQKPRLDEARWEATQAGDLISKALGREITVVPSLAIYGPAIPWRILNIREVDVFSGSMVRKWITKREKSLTTSEVESIFKAAEQVLPSRYSEV</sequence>
<evidence type="ECO:0000256" key="1">
    <source>
        <dbReference type="SAM" id="MobiDB-lite"/>
    </source>
</evidence>
<evidence type="ECO:0000313" key="4">
    <source>
        <dbReference type="EMBL" id="TKK87325.1"/>
    </source>
</evidence>
<feature type="transmembrane region" description="Helical" evidence="2">
    <location>
        <begin position="102"/>
        <end position="120"/>
    </location>
</feature>
<dbReference type="Pfam" id="PF08378">
    <property type="entry name" value="NERD"/>
    <property type="match status" value="1"/>
</dbReference>
<keyword evidence="2" id="KW-0472">Membrane</keyword>
<keyword evidence="2" id="KW-1133">Transmembrane helix</keyword>
<name>A0A4U3MDR2_9ACTN</name>